<comment type="caution">
    <text evidence="2">The sequence shown here is derived from an EMBL/GenBank/DDBJ whole genome shotgun (WGS) entry which is preliminary data.</text>
</comment>
<organism evidence="2 3">
    <name type="scientific">Thalictrum thalictroides</name>
    <name type="common">Rue-anemone</name>
    <name type="synonym">Anemone thalictroides</name>
    <dbReference type="NCBI Taxonomy" id="46969"/>
    <lineage>
        <taxon>Eukaryota</taxon>
        <taxon>Viridiplantae</taxon>
        <taxon>Streptophyta</taxon>
        <taxon>Embryophyta</taxon>
        <taxon>Tracheophyta</taxon>
        <taxon>Spermatophyta</taxon>
        <taxon>Magnoliopsida</taxon>
        <taxon>Ranunculales</taxon>
        <taxon>Ranunculaceae</taxon>
        <taxon>Thalictroideae</taxon>
        <taxon>Thalictrum</taxon>
    </lineage>
</organism>
<dbReference type="EMBL" id="JABWDY010012345">
    <property type="protein sequence ID" value="KAF5199174.1"/>
    <property type="molecule type" value="Genomic_DNA"/>
</dbReference>
<proteinExistence type="predicted"/>
<protein>
    <submittedName>
        <fullName evidence="2">Transmembrane protein</fullName>
    </submittedName>
</protein>
<evidence type="ECO:0000313" key="3">
    <source>
        <dbReference type="Proteomes" id="UP000554482"/>
    </source>
</evidence>
<keyword evidence="1" id="KW-0472">Membrane</keyword>
<dbReference type="PANTHER" id="PTHR33133">
    <property type="entry name" value="OS08G0107100 PROTEIN-RELATED"/>
    <property type="match status" value="1"/>
</dbReference>
<sequence length="323" mass="36557">MDTQNIDLCGILSESRKITKSHSRHFLALSVLFNLPLSFALVAFPILHNAITNDNDTNTIQSQTHLHTQQRFIGFKLFLFYFLYYFICLTLFLCATGTITYSFCQGFFGRPVKFVNAIKSLSNSLLRLFVTFFFFQVVILVRFVGCCMIVYGLIKGIEYLGFEIDYSSIYFTVLYDIGLGILGLGLFYMLLNWILASVIVVVESSWGLEPLRRSAYLVKGMRGVAVCYLLYFGVTMWGSVCLFWGPMVDRLKGFHLVLQIVAASAVGIFFLDQGMTSITVLYMYCKALHGELAGEIAEEFAHEYVSLPFDEEKSPHVVSIAQP</sequence>
<feature type="transmembrane region" description="Helical" evidence="1">
    <location>
        <begin position="125"/>
        <end position="154"/>
    </location>
</feature>
<keyword evidence="1" id="KW-1133">Transmembrane helix</keyword>
<evidence type="ECO:0000256" key="1">
    <source>
        <dbReference type="SAM" id="Phobius"/>
    </source>
</evidence>
<gene>
    <name evidence="2" type="ORF">FRX31_011237</name>
</gene>
<feature type="transmembrane region" description="Helical" evidence="1">
    <location>
        <begin position="174"/>
        <end position="202"/>
    </location>
</feature>
<accession>A0A7J6WP68</accession>
<feature type="transmembrane region" description="Helical" evidence="1">
    <location>
        <begin position="26"/>
        <end position="47"/>
    </location>
</feature>
<keyword evidence="3" id="KW-1185">Reference proteome</keyword>
<keyword evidence="1 2" id="KW-0812">Transmembrane</keyword>
<feature type="transmembrane region" description="Helical" evidence="1">
    <location>
        <begin position="82"/>
        <end position="104"/>
    </location>
</feature>
<evidence type="ECO:0000313" key="2">
    <source>
        <dbReference type="EMBL" id="KAF5199174.1"/>
    </source>
</evidence>
<reference evidence="2 3" key="1">
    <citation type="submission" date="2020-06" db="EMBL/GenBank/DDBJ databases">
        <title>Transcriptomic and genomic resources for Thalictrum thalictroides and T. hernandezii: Facilitating candidate gene discovery in an emerging model plant lineage.</title>
        <authorList>
            <person name="Arias T."/>
            <person name="Riano-Pachon D.M."/>
            <person name="Di Stilio V.S."/>
        </authorList>
    </citation>
    <scope>NUCLEOTIDE SEQUENCE [LARGE SCALE GENOMIC DNA]</scope>
    <source>
        <strain evidence="3">cv. WT478/WT964</strain>
        <tissue evidence="2">Leaves</tissue>
    </source>
</reference>
<feature type="transmembrane region" description="Helical" evidence="1">
    <location>
        <begin position="223"/>
        <end position="247"/>
    </location>
</feature>
<dbReference type="AlphaFoldDB" id="A0A7J6WP68"/>
<dbReference type="Proteomes" id="UP000554482">
    <property type="component" value="Unassembled WGS sequence"/>
</dbReference>
<feature type="transmembrane region" description="Helical" evidence="1">
    <location>
        <begin position="253"/>
        <end position="271"/>
    </location>
</feature>
<name>A0A7J6WP68_THATH</name>
<dbReference type="PANTHER" id="PTHR33133:SF7">
    <property type="entry name" value="F26K24.10 PROTEIN-RELATED"/>
    <property type="match status" value="1"/>
</dbReference>
<dbReference type="OrthoDB" id="1934322at2759"/>